<keyword evidence="9 11" id="KW-0030">Aminoacyl-tRNA synthetase</keyword>
<gene>
    <name evidence="11 14" type="primary">hisS</name>
    <name evidence="14" type="ORF">CLVI_15780</name>
</gene>
<evidence type="ECO:0000256" key="5">
    <source>
        <dbReference type="ARBA" id="ARBA00022598"/>
    </source>
</evidence>
<dbReference type="OrthoDB" id="9800814at2"/>
<evidence type="ECO:0000256" key="2">
    <source>
        <dbReference type="ARBA" id="ARBA00008226"/>
    </source>
</evidence>
<comment type="subcellular location">
    <subcellularLocation>
        <location evidence="1 11">Cytoplasm</location>
    </subcellularLocation>
</comment>
<evidence type="ECO:0000256" key="9">
    <source>
        <dbReference type="ARBA" id="ARBA00023146"/>
    </source>
</evidence>
<comment type="caution">
    <text evidence="14">The sequence shown here is derived from an EMBL/GenBank/DDBJ whole genome shotgun (WGS) entry which is preliminary data.</text>
</comment>
<dbReference type="PROSITE" id="PS50862">
    <property type="entry name" value="AA_TRNA_LIGASE_II"/>
    <property type="match status" value="1"/>
</dbReference>
<keyword evidence="6 11" id="KW-0547">Nucleotide-binding</keyword>
<evidence type="ECO:0000313" key="15">
    <source>
        <dbReference type="Proteomes" id="UP000239471"/>
    </source>
</evidence>
<dbReference type="InterPro" id="IPR015807">
    <property type="entry name" value="His-tRNA-ligase"/>
</dbReference>
<feature type="binding site" evidence="12">
    <location>
        <position position="258"/>
    </location>
    <ligand>
        <name>L-histidine</name>
        <dbReference type="ChEBI" id="CHEBI:57595"/>
    </ligand>
</feature>
<dbReference type="GO" id="GO:0005524">
    <property type="term" value="F:ATP binding"/>
    <property type="evidence" value="ECO:0007669"/>
    <property type="project" value="UniProtKB-UniRule"/>
</dbReference>
<keyword evidence="8 11" id="KW-0648">Protein biosynthesis</keyword>
<dbReference type="CDD" id="cd00859">
    <property type="entry name" value="HisRS_anticodon"/>
    <property type="match status" value="1"/>
</dbReference>
<protein>
    <recommendedName>
        <fullName evidence="11">Histidine--tRNA ligase</fullName>
        <ecNumber evidence="11">6.1.1.21</ecNumber>
    </recommendedName>
    <alternativeName>
        <fullName evidence="11">Histidyl-tRNA synthetase</fullName>
        <shortName evidence="11">HisRS</shortName>
    </alternativeName>
</protein>
<feature type="binding site" evidence="12">
    <location>
        <position position="113"/>
    </location>
    <ligand>
        <name>L-histidine</name>
        <dbReference type="ChEBI" id="CHEBI:57595"/>
    </ligand>
</feature>
<keyword evidence="7 11" id="KW-0067">ATP-binding</keyword>
<dbReference type="GO" id="GO:0016740">
    <property type="term" value="F:transferase activity"/>
    <property type="evidence" value="ECO:0007669"/>
    <property type="project" value="UniProtKB-ARBA"/>
</dbReference>
<dbReference type="HAMAP" id="MF_00127">
    <property type="entry name" value="His_tRNA_synth"/>
    <property type="match status" value="1"/>
</dbReference>
<feature type="binding site" evidence="12">
    <location>
        <position position="131"/>
    </location>
    <ligand>
        <name>L-histidine</name>
        <dbReference type="ChEBI" id="CHEBI:57595"/>
    </ligand>
</feature>
<reference evidence="14 15" key="1">
    <citation type="submission" date="2018-03" db="EMBL/GenBank/DDBJ databases">
        <title>Genome sequence of Clostridium vincentii DSM 10228.</title>
        <authorList>
            <person name="Poehlein A."/>
            <person name="Daniel R."/>
        </authorList>
    </citation>
    <scope>NUCLEOTIDE SEQUENCE [LARGE SCALE GENOMIC DNA]</scope>
    <source>
        <strain evidence="14 15">DSM 10228</strain>
    </source>
</reference>
<evidence type="ECO:0000259" key="13">
    <source>
        <dbReference type="PROSITE" id="PS50862"/>
    </source>
</evidence>
<dbReference type="RefSeq" id="WP_106059569.1">
    <property type="nucleotide sequence ID" value="NZ_PVXQ01000014.1"/>
</dbReference>
<dbReference type="InterPro" id="IPR036621">
    <property type="entry name" value="Anticodon-bd_dom_sf"/>
</dbReference>
<dbReference type="SUPFAM" id="SSF52954">
    <property type="entry name" value="Class II aaRS ABD-related"/>
    <property type="match status" value="1"/>
</dbReference>
<accession>A0A2T0BFD7</accession>
<evidence type="ECO:0000313" key="14">
    <source>
        <dbReference type="EMBL" id="PRR82611.1"/>
    </source>
</evidence>
<dbReference type="PANTHER" id="PTHR43707:SF1">
    <property type="entry name" value="HISTIDINE--TRNA LIGASE, MITOCHONDRIAL-RELATED"/>
    <property type="match status" value="1"/>
</dbReference>
<keyword evidence="4 11" id="KW-0963">Cytoplasm</keyword>
<sequence length="416" mass="47828">MEEIKRPKGTKDMLPQDDYKWNYVENTFKAVANTYAMREMRTPIFEYTELFLRGVGDTTDIVQKEMYTFNDKGNRSLTLKPEGTAPAVRAFIENRLFSEAQPTKLFYVTPCFRYENVQKGRLRQFHQCGIEMFGSKEPSIDGEVIAFAMEVLKKLGLKSLSLNINNLGCPNCRPNYNEALKKFLQENYDNLCPTCKERFEKNPMRILDCKERKCKEITKNAPQIIDYVCEECETHFEKVKEYLDILEIPYAIDPGIVRGLDYYTKTIFEILNDDFTVCGGGRYDKMIEELGGPNMPAIGFGMGIERMIMTLENEGFEIPKEAEIALYIGSMGDAAYKASFKFANELRSKGTKVEINHMGRSLKAEMKYANKIGARFTTILGDDELENKQIKLKRMRDGEIFSGSLLDIEKIIEIVK</sequence>
<evidence type="ECO:0000256" key="4">
    <source>
        <dbReference type="ARBA" id="ARBA00022490"/>
    </source>
</evidence>
<dbReference type="GO" id="GO:0004821">
    <property type="term" value="F:histidine-tRNA ligase activity"/>
    <property type="evidence" value="ECO:0007669"/>
    <property type="project" value="UniProtKB-UniRule"/>
</dbReference>
<feature type="binding site" evidence="12">
    <location>
        <begin position="82"/>
        <end position="84"/>
    </location>
    <ligand>
        <name>L-histidine</name>
        <dbReference type="ChEBI" id="CHEBI:57595"/>
    </ligand>
</feature>
<evidence type="ECO:0000256" key="1">
    <source>
        <dbReference type="ARBA" id="ARBA00004496"/>
    </source>
</evidence>
<comment type="catalytic activity">
    <reaction evidence="10 11">
        <text>tRNA(His) + L-histidine + ATP = L-histidyl-tRNA(His) + AMP + diphosphate + H(+)</text>
        <dbReference type="Rhea" id="RHEA:17313"/>
        <dbReference type="Rhea" id="RHEA-COMP:9665"/>
        <dbReference type="Rhea" id="RHEA-COMP:9689"/>
        <dbReference type="ChEBI" id="CHEBI:15378"/>
        <dbReference type="ChEBI" id="CHEBI:30616"/>
        <dbReference type="ChEBI" id="CHEBI:33019"/>
        <dbReference type="ChEBI" id="CHEBI:57595"/>
        <dbReference type="ChEBI" id="CHEBI:78442"/>
        <dbReference type="ChEBI" id="CHEBI:78527"/>
        <dbReference type="ChEBI" id="CHEBI:456215"/>
        <dbReference type="EC" id="6.1.1.21"/>
    </reaction>
</comment>
<evidence type="ECO:0000256" key="7">
    <source>
        <dbReference type="ARBA" id="ARBA00022840"/>
    </source>
</evidence>
<dbReference type="GO" id="GO:0140096">
    <property type="term" value="F:catalytic activity, acting on a protein"/>
    <property type="evidence" value="ECO:0007669"/>
    <property type="project" value="UniProtKB-ARBA"/>
</dbReference>
<dbReference type="Pfam" id="PF13393">
    <property type="entry name" value="tRNA-synt_His"/>
    <property type="match status" value="1"/>
</dbReference>
<dbReference type="Gene3D" id="3.40.50.800">
    <property type="entry name" value="Anticodon-binding domain"/>
    <property type="match status" value="1"/>
</dbReference>
<feature type="binding site" evidence="12">
    <location>
        <begin position="262"/>
        <end position="263"/>
    </location>
    <ligand>
        <name>L-histidine</name>
        <dbReference type="ChEBI" id="CHEBI:57595"/>
    </ligand>
</feature>
<dbReference type="NCBIfam" id="TIGR00442">
    <property type="entry name" value="hisS"/>
    <property type="match status" value="1"/>
</dbReference>
<dbReference type="GO" id="GO:0005737">
    <property type="term" value="C:cytoplasm"/>
    <property type="evidence" value="ECO:0007669"/>
    <property type="project" value="UniProtKB-SubCell"/>
</dbReference>
<dbReference type="InterPro" id="IPR006195">
    <property type="entry name" value="aa-tRNA-synth_II"/>
</dbReference>
<dbReference type="CDD" id="cd00773">
    <property type="entry name" value="HisRS-like_core"/>
    <property type="match status" value="1"/>
</dbReference>
<comment type="subunit">
    <text evidence="3 11">Homodimer.</text>
</comment>
<comment type="similarity">
    <text evidence="2 11">Belongs to the class-II aminoacyl-tRNA synthetase family.</text>
</comment>
<name>A0A2T0BFD7_9CLOT</name>
<dbReference type="GO" id="GO:0006427">
    <property type="term" value="P:histidyl-tRNA aminoacylation"/>
    <property type="evidence" value="ECO:0007669"/>
    <property type="project" value="UniProtKB-UniRule"/>
</dbReference>
<dbReference type="Gene3D" id="3.30.930.10">
    <property type="entry name" value="Bira Bifunctional Protein, Domain 2"/>
    <property type="match status" value="1"/>
</dbReference>
<dbReference type="Pfam" id="PF03129">
    <property type="entry name" value="HGTP_anticodon"/>
    <property type="match status" value="1"/>
</dbReference>
<evidence type="ECO:0000256" key="12">
    <source>
        <dbReference type="PIRSR" id="PIRSR001549-1"/>
    </source>
</evidence>
<evidence type="ECO:0000256" key="11">
    <source>
        <dbReference type="HAMAP-Rule" id="MF_00127"/>
    </source>
</evidence>
<evidence type="ECO:0000256" key="8">
    <source>
        <dbReference type="ARBA" id="ARBA00022917"/>
    </source>
</evidence>
<feature type="domain" description="Aminoacyl-transfer RNA synthetases class-II family profile" evidence="13">
    <location>
        <begin position="24"/>
        <end position="319"/>
    </location>
</feature>
<dbReference type="InterPro" id="IPR004516">
    <property type="entry name" value="HisRS/HisZ"/>
</dbReference>
<dbReference type="Proteomes" id="UP000239471">
    <property type="component" value="Unassembled WGS sequence"/>
</dbReference>
<dbReference type="FunFam" id="3.30.930.10:FF:000005">
    <property type="entry name" value="Histidine--tRNA ligase"/>
    <property type="match status" value="1"/>
</dbReference>
<proteinExistence type="inferred from homology"/>
<dbReference type="InterPro" id="IPR045864">
    <property type="entry name" value="aa-tRNA-synth_II/BPL/LPL"/>
</dbReference>
<dbReference type="PANTHER" id="PTHR43707">
    <property type="entry name" value="HISTIDYL-TRNA SYNTHETASE"/>
    <property type="match status" value="1"/>
</dbReference>
<dbReference type="EMBL" id="PVXQ01000014">
    <property type="protein sequence ID" value="PRR82611.1"/>
    <property type="molecule type" value="Genomic_DNA"/>
</dbReference>
<organism evidence="14 15">
    <name type="scientific">Clostridium vincentii</name>
    <dbReference type="NCBI Taxonomy" id="52704"/>
    <lineage>
        <taxon>Bacteria</taxon>
        <taxon>Bacillati</taxon>
        <taxon>Bacillota</taxon>
        <taxon>Clostridia</taxon>
        <taxon>Eubacteriales</taxon>
        <taxon>Clostridiaceae</taxon>
        <taxon>Clostridium</taxon>
    </lineage>
</organism>
<evidence type="ECO:0000256" key="10">
    <source>
        <dbReference type="ARBA" id="ARBA00047639"/>
    </source>
</evidence>
<dbReference type="SUPFAM" id="SSF55681">
    <property type="entry name" value="Class II aaRS and biotin synthetases"/>
    <property type="match status" value="1"/>
</dbReference>
<evidence type="ECO:0000256" key="6">
    <source>
        <dbReference type="ARBA" id="ARBA00022741"/>
    </source>
</evidence>
<dbReference type="EC" id="6.1.1.21" evidence="11"/>
<dbReference type="InterPro" id="IPR033656">
    <property type="entry name" value="HisRS_anticodon"/>
</dbReference>
<keyword evidence="5 11" id="KW-0436">Ligase</keyword>
<feature type="binding site" evidence="12">
    <location>
        <position position="127"/>
    </location>
    <ligand>
        <name>L-histidine</name>
        <dbReference type="ChEBI" id="CHEBI:57595"/>
    </ligand>
</feature>
<dbReference type="AlphaFoldDB" id="A0A2T0BFD7"/>
<keyword evidence="15" id="KW-1185">Reference proteome</keyword>
<dbReference type="InterPro" id="IPR041715">
    <property type="entry name" value="HisRS-like_core"/>
</dbReference>
<dbReference type="InterPro" id="IPR004154">
    <property type="entry name" value="Anticodon-bd"/>
</dbReference>
<evidence type="ECO:0000256" key="3">
    <source>
        <dbReference type="ARBA" id="ARBA00011738"/>
    </source>
</evidence>
<dbReference type="PIRSF" id="PIRSF001549">
    <property type="entry name" value="His-tRNA_synth"/>
    <property type="match status" value="1"/>
</dbReference>